<gene>
    <name evidence="2" type="ORF">BLA60_24015</name>
</gene>
<dbReference type="Pfam" id="PF04149">
    <property type="entry name" value="DUF397"/>
    <property type="match status" value="1"/>
</dbReference>
<accession>A0A7Z0WK59</accession>
<dbReference type="RefSeq" id="WP_075135214.1">
    <property type="nucleotide sequence ID" value="NZ_MSIF01000012.1"/>
</dbReference>
<evidence type="ECO:0000259" key="1">
    <source>
        <dbReference type="Pfam" id="PF04149"/>
    </source>
</evidence>
<comment type="caution">
    <text evidence="2">The sequence shown here is derived from an EMBL/GenBank/DDBJ whole genome shotgun (WGS) entry which is preliminary data.</text>
</comment>
<protein>
    <recommendedName>
        <fullName evidence="1">DUF397 domain-containing protein</fullName>
    </recommendedName>
</protein>
<reference evidence="2 3" key="1">
    <citation type="submission" date="2016-12" db="EMBL/GenBank/DDBJ databases">
        <title>The draft genome sequence of Actinophytocola xinjiangensis.</title>
        <authorList>
            <person name="Wang W."/>
            <person name="Yuan L."/>
        </authorList>
    </citation>
    <scope>NUCLEOTIDE SEQUENCE [LARGE SCALE GENOMIC DNA]</scope>
    <source>
        <strain evidence="2 3">CGMCC 4.4663</strain>
    </source>
</reference>
<dbReference type="EMBL" id="MSIF01000012">
    <property type="protein sequence ID" value="OLF08473.1"/>
    <property type="molecule type" value="Genomic_DNA"/>
</dbReference>
<keyword evidence="3" id="KW-1185">Reference proteome</keyword>
<evidence type="ECO:0000313" key="3">
    <source>
        <dbReference type="Proteomes" id="UP000185696"/>
    </source>
</evidence>
<dbReference type="InterPro" id="IPR007278">
    <property type="entry name" value="DUF397"/>
</dbReference>
<dbReference type="OrthoDB" id="3430276at2"/>
<organism evidence="2 3">
    <name type="scientific">Actinophytocola xinjiangensis</name>
    <dbReference type="NCBI Taxonomy" id="485602"/>
    <lineage>
        <taxon>Bacteria</taxon>
        <taxon>Bacillati</taxon>
        <taxon>Actinomycetota</taxon>
        <taxon>Actinomycetes</taxon>
        <taxon>Pseudonocardiales</taxon>
        <taxon>Pseudonocardiaceae</taxon>
    </lineage>
</organism>
<sequence length="59" mass="6432">MRDTGWFKSSRSSSGGDNCVEVRLTDTLARLRDSKNPSDGQLSVPSSAFSALLRKTRDA</sequence>
<name>A0A7Z0WK59_9PSEU</name>
<dbReference type="Proteomes" id="UP000185696">
    <property type="component" value="Unassembled WGS sequence"/>
</dbReference>
<evidence type="ECO:0000313" key="2">
    <source>
        <dbReference type="EMBL" id="OLF08473.1"/>
    </source>
</evidence>
<dbReference type="AlphaFoldDB" id="A0A7Z0WK59"/>
<proteinExistence type="predicted"/>
<feature type="domain" description="DUF397" evidence="1">
    <location>
        <begin position="5"/>
        <end position="56"/>
    </location>
</feature>